<dbReference type="AlphaFoldDB" id="W0SI70"/>
<gene>
    <name evidence="2" type="ORF">SUTH_01826</name>
</gene>
<dbReference type="HOGENOM" id="CLU_134355_0_0_4"/>
<dbReference type="RefSeq" id="WP_148312887.1">
    <property type="nucleotide sequence ID" value="NZ_AP012547.1"/>
</dbReference>
<sequence length="138" mass="14637">MALGGCASGQLPGGAAGPELKTAAEPSKQLPITDIPIPAGARLDAEQSLVMGSQDRWLGRVVIRVDMPPTEVFNHFAKDMAKFGWIRTLTIHSRVSNMTFTRADRVALVQIEPASFGGGVTVWITVALVAQAARNGQV</sequence>
<dbReference type="STRING" id="1223802.SUTH_01826"/>
<evidence type="ECO:0000313" key="3">
    <source>
        <dbReference type="Proteomes" id="UP000031637"/>
    </source>
</evidence>
<dbReference type="Proteomes" id="UP000031637">
    <property type="component" value="Chromosome"/>
</dbReference>
<evidence type="ECO:0008006" key="4">
    <source>
        <dbReference type="Google" id="ProtNLM"/>
    </source>
</evidence>
<keyword evidence="3" id="KW-1185">Reference proteome</keyword>
<feature type="region of interest" description="Disordered" evidence="1">
    <location>
        <begin position="1"/>
        <end position="32"/>
    </location>
</feature>
<evidence type="ECO:0000313" key="2">
    <source>
        <dbReference type="EMBL" id="BAO29618.1"/>
    </source>
</evidence>
<organism evidence="2 3">
    <name type="scientific">Sulfuritalea hydrogenivorans sk43H</name>
    <dbReference type="NCBI Taxonomy" id="1223802"/>
    <lineage>
        <taxon>Bacteria</taxon>
        <taxon>Pseudomonadati</taxon>
        <taxon>Pseudomonadota</taxon>
        <taxon>Betaproteobacteria</taxon>
        <taxon>Nitrosomonadales</taxon>
        <taxon>Sterolibacteriaceae</taxon>
        <taxon>Sulfuritalea</taxon>
    </lineage>
</organism>
<accession>W0SI70</accession>
<proteinExistence type="predicted"/>
<protein>
    <recommendedName>
        <fullName evidence="4">Lipoprotein</fullName>
    </recommendedName>
</protein>
<reference evidence="2 3" key="1">
    <citation type="journal article" date="2014" name="Syst. Appl. Microbiol.">
        <title>Complete genomes of freshwater sulfur oxidizers Sulfuricella denitrificans skB26 and Sulfuritalea hydrogenivorans sk43H: genetic insights into the sulfur oxidation pathway of betaproteobacteria.</title>
        <authorList>
            <person name="Watanabe T."/>
            <person name="Kojima H."/>
            <person name="Fukui M."/>
        </authorList>
    </citation>
    <scope>NUCLEOTIDE SEQUENCE [LARGE SCALE GENOMIC DNA]</scope>
    <source>
        <strain evidence="2">DSM22779</strain>
    </source>
</reference>
<dbReference type="OrthoDB" id="8913428at2"/>
<name>W0SI70_9PROT</name>
<evidence type="ECO:0000256" key="1">
    <source>
        <dbReference type="SAM" id="MobiDB-lite"/>
    </source>
</evidence>
<dbReference type="EMBL" id="AP012547">
    <property type="protein sequence ID" value="BAO29618.1"/>
    <property type="molecule type" value="Genomic_DNA"/>
</dbReference>
<dbReference type="KEGG" id="shd:SUTH_01826"/>